<feature type="region of interest" description="Disordered" evidence="1">
    <location>
        <begin position="185"/>
        <end position="219"/>
    </location>
</feature>
<gene>
    <name evidence="2" type="ORF">EVOR1521_LOCUS9944</name>
</gene>
<reference evidence="2" key="1">
    <citation type="submission" date="2023-08" db="EMBL/GenBank/DDBJ databases">
        <authorList>
            <person name="Chen Y."/>
            <person name="Shah S."/>
            <person name="Dougan E. K."/>
            <person name="Thang M."/>
            <person name="Chan C."/>
        </authorList>
    </citation>
    <scope>NUCLEOTIDE SEQUENCE</scope>
</reference>
<dbReference type="EMBL" id="CAUJNA010000919">
    <property type="protein sequence ID" value="CAJ1382602.1"/>
    <property type="molecule type" value="Genomic_DNA"/>
</dbReference>
<feature type="compositionally biased region" description="Basic residues" evidence="1">
    <location>
        <begin position="189"/>
        <end position="201"/>
    </location>
</feature>
<organism evidence="2 3">
    <name type="scientific">Effrenium voratum</name>
    <dbReference type="NCBI Taxonomy" id="2562239"/>
    <lineage>
        <taxon>Eukaryota</taxon>
        <taxon>Sar</taxon>
        <taxon>Alveolata</taxon>
        <taxon>Dinophyceae</taxon>
        <taxon>Suessiales</taxon>
        <taxon>Symbiodiniaceae</taxon>
        <taxon>Effrenium</taxon>
    </lineage>
</organism>
<comment type="caution">
    <text evidence="2">The sequence shown here is derived from an EMBL/GenBank/DDBJ whole genome shotgun (WGS) entry which is preliminary data.</text>
</comment>
<dbReference type="AlphaFoldDB" id="A0AA36I7Q7"/>
<keyword evidence="3" id="KW-1185">Reference proteome</keyword>
<evidence type="ECO:0000313" key="2">
    <source>
        <dbReference type="EMBL" id="CAJ1382602.1"/>
    </source>
</evidence>
<evidence type="ECO:0000256" key="1">
    <source>
        <dbReference type="SAM" id="MobiDB-lite"/>
    </source>
</evidence>
<proteinExistence type="predicted"/>
<sequence length="219" mass="24062">MSARGSSPSDGESGDEQVAVKIEQKWAVTSSGSRTWLPTTVEKAGAPFVKLAKFDRGFVKFCLNKTMSSTSKKGDGHRNANVPHFDAMLGLRKEASVLAASAALEMEDSLPEDSKAVRRKKRKVREEDAHLVSPIVTIQTPQLEWKGVTHESRGMRVLWGLTSKNLWIELTVENMSFMKNLVASGQKQLKPRKRASPKKKLRNAESGALPEAPAIHAAD</sequence>
<accession>A0AA36I7Q7</accession>
<dbReference type="Proteomes" id="UP001178507">
    <property type="component" value="Unassembled WGS sequence"/>
</dbReference>
<protein>
    <submittedName>
        <fullName evidence="2">Uncharacterized protein</fullName>
    </submittedName>
</protein>
<evidence type="ECO:0000313" key="3">
    <source>
        <dbReference type="Proteomes" id="UP001178507"/>
    </source>
</evidence>
<name>A0AA36I7Q7_9DINO</name>